<feature type="transmembrane region" description="Helical" evidence="9">
    <location>
        <begin position="80"/>
        <end position="97"/>
    </location>
</feature>
<evidence type="ECO:0000256" key="4">
    <source>
        <dbReference type="ARBA" id="ARBA00022692"/>
    </source>
</evidence>
<dbReference type="InterPro" id="IPR012910">
    <property type="entry name" value="Plug_dom"/>
</dbReference>
<dbReference type="Proteomes" id="UP000190897">
    <property type="component" value="Unassembled WGS sequence"/>
</dbReference>
<evidence type="ECO:0000256" key="6">
    <source>
        <dbReference type="ARBA" id="ARBA00023237"/>
    </source>
</evidence>
<proteinExistence type="inferred from homology"/>
<evidence type="ECO:0000256" key="5">
    <source>
        <dbReference type="ARBA" id="ARBA00023136"/>
    </source>
</evidence>
<evidence type="ECO:0000313" key="11">
    <source>
        <dbReference type="EMBL" id="SKB99688.1"/>
    </source>
</evidence>
<dbReference type="Pfam" id="PF13715">
    <property type="entry name" value="CarbopepD_reg_2"/>
    <property type="match status" value="1"/>
</dbReference>
<dbReference type="InterPro" id="IPR039426">
    <property type="entry name" value="TonB-dep_rcpt-like"/>
</dbReference>
<keyword evidence="2 7" id="KW-0813">Transport</keyword>
<keyword evidence="4 7" id="KW-0812">Transmembrane</keyword>
<evidence type="ECO:0000256" key="8">
    <source>
        <dbReference type="SAM" id="MobiDB-lite"/>
    </source>
</evidence>
<accession>A0A1T5FU34</accession>
<evidence type="ECO:0000256" key="1">
    <source>
        <dbReference type="ARBA" id="ARBA00004571"/>
    </source>
</evidence>
<dbReference type="Gene3D" id="2.170.130.10">
    <property type="entry name" value="TonB-dependent receptor, plug domain"/>
    <property type="match status" value="1"/>
</dbReference>
<dbReference type="InterPro" id="IPR036942">
    <property type="entry name" value="Beta-barrel_TonB_sf"/>
</dbReference>
<dbReference type="AlphaFoldDB" id="A0A1T5FU34"/>
<protein>
    <submittedName>
        <fullName evidence="11">Iron complex outermembrane recepter protein</fullName>
    </submittedName>
</protein>
<dbReference type="PROSITE" id="PS52016">
    <property type="entry name" value="TONB_DEPENDENT_REC_3"/>
    <property type="match status" value="1"/>
</dbReference>
<reference evidence="12" key="1">
    <citation type="submission" date="2017-02" db="EMBL/GenBank/DDBJ databases">
        <authorList>
            <person name="Varghese N."/>
            <person name="Submissions S."/>
        </authorList>
    </citation>
    <scope>NUCLEOTIDE SEQUENCE [LARGE SCALE GENOMIC DNA]</scope>
    <source>
        <strain evidence="12">DSM 22270</strain>
    </source>
</reference>
<evidence type="ECO:0000256" key="7">
    <source>
        <dbReference type="PROSITE-ProRule" id="PRU01360"/>
    </source>
</evidence>
<dbReference type="InterPro" id="IPR008969">
    <property type="entry name" value="CarboxyPept-like_regulatory"/>
</dbReference>
<organism evidence="11 12">
    <name type="scientific">Dyadobacter psychrophilus</name>
    <dbReference type="NCBI Taxonomy" id="651661"/>
    <lineage>
        <taxon>Bacteria</taxon>
        <taxon>Pseudomonadati</taxon>
        <taxon>Bacteroidota</taxon>
        <taxon>Cytophagia</taxon>
        <taxon>Cytophagales</taxon>
        <taxon>Spirosomataceae</taxon>
        <taxon>Dyadobacter</taxon>
    </lineage>
</organism>
<evidence type="ECO:0000313" key="12">
    <source>
        <dbReference type="Proteomes" id="UP000190897"/>
    </source>
</evidence>
<comment type="similarity">
    <text evidence="7">Belongs to the TonB-dependent receptor family.</text>
</comment>
<gene>
    <name evidence="11" type="ORF">SAMN05660293_03421</name>
</gene>
<evidence type="ECO:0000256" key="2">
    <source>
        <dbReference type="ARBA" id="ARBA00022448"/>
    </source>
</evidence>
<dbReference type="InterPro" id="IPR023996">
    <property type="entry name" value="TonB-dep_OMP_SusC/RagA"/>
</dbReference>
<dbReference type="InterPro" id="IPR023997">
    <property type="entry name" value="TonB-dep_OMP_SusC/RagA_CS"/>
</dbReference>
<evidence type="ECO:0000256" key="3">
    <source>
        <dbReference type="ARBA" id="ARBA00022452"/>
    </source>
</evidence>
<name>A0A1T5FU34_9BACT</name>
<evidence type="ECO:0000256" key="9">
    <source>
        <dbReference type="SAM" id="Phobius"/>
    </source>
</evidence>
<keyword evidence="6 7" id="KW-0998">Cell outer membrane</keyword>
<evidence type="ECO:0000259" key="10">
    <source>
        <dbReference type="Pfam" id="PF07715"/>
    </source>
</evidence>
<dbReference type="InterPro" id="IPR037066">
    <property type="entry name" value="Plug_dom_sf"/>
</dbReference>
<dbReference type="Gene3D" id="2.40.170.20">
    <property type="entry name" value="TonB-dependent receptor, beta-barrel domain"/>
    <property type="match status" value="1"/>
</dbReference>
<dbReference type="NCBIfam" id="TIGR04057">
    <property type="entry name" value="SusC_RagA_signa"/>
    <property type="match status" value="1"/>
</dbReference>
<sequence length="1068" mass="115364">MNNFNFFVVKFTKKAKIKELGHFLVKLDANVKMIHKAVTRFNNLLNRPMMNLSFHVFRRHDSSSAKNIATKERFSGHGTGLFAILMILIGLTTNAFAQDVNVSGKVTDAKTGGIPGVTITIKGSTKGTNTDVEGNYQISVPGNSTLTFSAIGYETQDVAVGNKSTLNVTLSEDVKALEEVVVVGYGTVKKKDATGAVSALGSKDFQKGIVTSPEQLMQGRVAGVQITQSSGEPGGGINVRIRGTSSVLGGNNPLFVIDGVPLSGDNTSSGGDNQGVGRQPAKNPLNFLNPDDIASMDILKDASATAIYGSRGANGVVLITTKRGKGKGALDYGYSLGVSNITKKYDLLDAEGYKAAGGQDQGANTDWQDLLFRSAFTHQHNLSYGGGDPSGNYRFSLGYMNQDGIVETSNVKRYSVGFSGTKKFINDKLTIGSNLNFANTQDTGVPISENIGFEGDLMGSILKANPTRAAYKDGVLNQSTTTEPNPLAFVNLSKDNSNTLRALGNINAELEIFSGLKFKTVLGFDKSMSTRKQAYSKDLVVAGIQNIGRVYIRDVESNNQLMENYFTYDKEIGSVTLNALLGYSYQSFENGSKNVAAANFRTNDLDLMINNLGIAGTVNIKDGTALSSVGSVVQNSSYVKDELQSYFGRVNLGFGSKYLFTGTLRVDGSSKFGGNNKYGYFPSGAFKWKLVEEDFIPKTVFTDLSLRVGYGVTGNQAIPHNVYDRRDRYSDYAINQAGDGITGGGLNAVAFNNPDLKWESTAAFNLGIDFSILKGRLSGTLDLYNKSTKDLLFKVVAAQPAPNPFVYRNLDTDIQNRGIELALTGVIVDGKKFSWEMVLNGSYNKNLVKNLIGTYDTGEINGQGLSGAFAQRLAEGQPLFAYFLREFGGFDDNGNSLYPNGDFQQFLGGKSPLPKVNAGLTNNLTFGAFDMSLFFNGVFGHYLYSNTANAFFTQGSFANGRNVTKDVIGNGEGALNAPDVSTRFLEKGNFIRLQNFSLGYRVPMKANKVLSNARLFVTGQNLLTFTKYSGQDPEVSTNKSLNDIPSFGIDYTAYPRARTWTVGVNVSF</sequence>
<dbReference type="STRING" id="651661.SAMN05660293_03421"/>
<dbReference type="NCBIfam" id="TIGR04056">
    <property type="entry name" value="OMP_RagA_SusC"/>
    <property type="match status" value="1"/>
</dbReference>
<dbReference type="GO" id="GO:0009279">
    <property type="term" value="C:cell outer membrane"/>
    <property type="evidence" value="ECO:0007669"/>
    <property type="project" value="UniProtKB-SubCell"/>
</dbReference>
<dbReference type="Gene3D" id="2.60.40.1120">
    <property type="entry name" value="Carboxypeptidase-like, regulatory domain"/>
    <property type="match status" value="1"/>
</dbReference>
<keyword evidence="5 7" id="KW-0472">Membrane</keyword>
<dbReference type="Pfam" id="PF07715">
    <property type="entry name" value="Plug"/>
    <property type="match status" value="1"/>
</dbReference>
<dbReference type="SUPFAM" id="SSF56935">
    <property type="entry name" value="Porins"/>
    <property type="match status" value="1"/>
</dbReference>
<feature type="region of interest" description="Disordered" evidence="8">
    <location>
        <begin position="266"/>
        <end position="285"/>
    </location>
</feature>
<dbReference type="SUPFAM" id="SSF49464">
    <property type="entry name" value="Carboxypeptidase regulatory domain-like"/>
    <property type="match status" value="1"/>
</dbReference>
<feature type="domain" description="TonB-dependent receptor plug" evidence="10">
    <location>
        <begin position="189"/>
        <end position="316"/>
    </location>
</feature>
<keyword evidence="3 7" id="KW-1134">Transmembrane beta strand</keyword>
<comment type="subcellular location">
    <subcellularLocation>
        <location evidence="1 7">Cell outer membrane</location>
        <topology evidence="1 7">Multi-pass membrane protein</topology>
    </subcellularLocation>
</comment>
<dbReference type="EMBL" id="FUZA01000004">
    <property type="protein sequence ID" value="SKB99688.1"/>
    <property type="molecule type" value="Genomic_DNA"/>
</dbReference>
<keyword evidence="12" id="KW-1185">Reference proteome</keyword>
<keyword evidence="9" id="KW-1133">Transmembrane helix</keyword>
<dbReference type="FunFam" id="2.170.130.10:FF:000008">
    <property type="entry name" value="SusC/RagA family TonB-linked outer membrane protein"/>
    <property type="match status" value="1"/>
</dbReference>